<dbReference type="InterPro" id="IPR009057">
    <property type="entry name" value="Homeodomain-like_sf"/>
</dbReference>
<dbReference type="PRINTS" id="PR00455">
    <property type="entry name" value="HTHTETR"/>
</dbReference>
<reference evidence="6" key="1">
    <citation type="journal article" date="2014" name="Int. J. Syst. Evol. Microbiol.">
        <title>Complete genome sequence of Corynebacterium casei LMG S-19264T (=DSM 44701T), isolated from a smear-ripened cheese.</title>
        <authorList>
            <consortium name="US DOE Joint Genome Institute (JGI-PGF)"/>
            <person name="Walter F."/>
            <person name="Albersmeier A."/>
            <person name="Kalinowski J."/>
            <person name="Ruckert C."/>
        </authorList>
    </citation>
    <scope>NUCLEOTIDE SEQUENCE</scope>
    <source>
        <strain evidence="6">CGMCC 1.12785</strain>
    </source>
</reference>
<evidence type="ECO:0000256" key="4">
    <source>
        <dbReference type="PROSITE-ProRule" id="PRU00335"/>
    </source>
</evidence>
<keyword evidence="1" id="KW-0805">Transcription regulation</keyword>
<dbReference type="GO" id="GO:0003700">
    <property type="term" value="F:DNA-binding transcription factor activity"/>
    <property type="evidence" value="ECO:0007669"/>
    <property type="project" value="TreeGrafter"/>
</dbReference>
<dbReference type="PROSITE" id="PS01081">
    <property type="entry name" value="HTH_TETR_1"/>
    <property type="match status" value="1"/>
</dbReference>
<dbReference type="Proteomes" id="UP000616114">
    <property type="component" value="Unassembled WGS sequence"/>
</dbReference>
<evidence type="ECO:0000256" key="3">
    <source>
        <dbReference type="ARBA" id="ARBA00023163"/>
    </source>
</evidence>
<keyword evidence="7" id="KW-1185">Reference proteome</keyword>
<dbReference type="PANTHER" id="PTHR30055:SF234">
    <property type="entry name" value="HTH-TYPE TRANSCRIPTIONAL REGULATOR BETI"/>
    <property type="match status" value="1"/>
</dbReference>
<gene>
    <name evidence="6" type="ORF">GCM10011333_02450</name>
</gene>
<reference evidence="6" key="2">
    <citation type="submission" date="2020-09" db="EMBL/GenBank/DDBJ databases">
        <authorList>
            <person name="Sun Q."/>
            <person name="Zhou Y."/>
        </authorList>
    </citation>
    <scope>NUCLEOTIDE SEQUENCE</scope>
    <source>
        <strain evidence="6">CGMCC 1.12785</strain>
    </source>
</reference>
<dbReference type="InterPro" id="IPR050109">
    <property type="entry name" value="HTH-type_TetR-like_transc_reg"/>
</dbReference>
<evidence type="ECO:0000256" key="2">
    <source>
        <dbReference type="ARBA" id="ARBA00023125"/>
    </source>
</evidence>
<dbReference type="PROSITE" id="PS50977">
    <property type="entry name" value="HTH_TETR_2"/>
    <property type="match status" value="1"/>
</dbReference>
<dbReference type="InterPro" id="IPR023772">
    <property type="entry name" value="DNA-bd_HTH_TetR-type_CS"/>
</dbReference>
<dbReference type="Gene3D" id="1.10.357.10">
    <property type="entry name" value="Tetracycline Repressor, domain 2"/>
    <property type="match status" value="1"/>
</dbReference>
<proteinExistence type="predicted"/>
<dbReference type="PANTHER" id="PTHR30055">
    <property type="entry name" value="HTH-TYPE TRANSCRIPTIONAL REGULATOR RUTR"/>
    <property type="match status" value="1"/>
</dbReference>
<protein>
    <recommendedName>
        <fullName evidence="5">HTH tetR-type domain-containing protein</fullName>
    </recommendedName>
</protein>
<evidence type="ECO:0000313" key="7">
    <source>
        <dbReference type="Proteomes" id="UP000616114"/>
    </source>
</evidence>
<feature type="domain" description="HTH tetR-type" evidence="5">
    <location>
        <begin position="5"/>
        <end position="65"/>
    </location>
</feature>
<comment type="caution">
    <text evidence="6">The sequence shown here is derived from an EMBL/GenBank/DDBJ whole genome shotgun (WGS) entry which is preliminary data.</text>
</comment>
<feature type="DNA-binding region" description="H-T-H motif" evidence="4">
    <location>
        <begin position="28"/>
        <end position="47"/>
    </location>
</feature>
<dbReference type="EMBL" id="BMFY01000001">
    <property type="protein sequence ID" value="GGA03268.1"/>
    <property type="molecule type" value="Genomic_DNA"/>
</dbReference>
<evidence type="ECO:0000313" key="6">
    <source>
        <dbReference type="EMBL" id="GGA03268.1"/>
    </source>
</evidence>
<dbReference type="RefSeq" id="WP_188549089.1">
    <property type="nucleotide sequence ID" value="NZ_BMFY01000001.1"/>
</dbReference>
<keyword evidence="2 4" id="KW-0238">DNA-binding</keyword>
<dbReference type="SUPFAM" id="SSF46689">
    <property type="entry name" value="Homeodomain-like"/>
    <property type="match status" value="1"/>
</dbReference>
<sequence>MPRPSVSTDHILDSAANLLARRGFDHVTTEDIAKAAGVAKGVLYLRFASKDELFGALLDREFANAVRALATLVEEDPRGGLLSRLYLHSLRAVHASPVLTAFYSAAHGESRVVARLVRDRSGSRYPARQVLGTDFFEELHRKGMIRADIEPGTLARLLAVWSVGLAARAPHDDIDALVVGIGDLIARAVDADVTDTTPGKVAFAEFAHRLIDHAEQTAPAGAGRKEPRP</sequence>
<dbReference type="AlphaFoldDB" id="A0A8J2TV75"/>
<evidence type="ECO:0000256" key="1">
    <source>
        <dbReference type="ARBA" id="ARBA00023015"/>
    </source>
</evidence>
<accession>A0A8J2TV75</accession>
<dbReference type="Pfam" id="PF00440">
    <property type="entry name" value="TetR_N"/>
    <property type="match status" value="1"/>
</dbReference>
<dbReference type="GO" id="GO:0000976">
    <property type="term" value="F:transcription cis-regulatory region binding"/>
    <property type="evidence" value="ECO:0007669"/>
    <property type="project" value="TreeGrafter"/>
</dbReference>
<dbReference type="InterPro" id="IPR001647">
    <property type="entry name" value="HTH_TetR"/>
</dbReference>
<evidence type="ECO:0000259" key="5">
    <source>
        <dbReference type="PROSITE" id="PS50977"/>
    </source>
</evidence>
<keyword evidence="3" id="KW-0804">Transcription</keyword>
<name>A0A8J2TV75_9MICO</name>
<organism evidence="6 7">
    <name type="scientific">Sediminivirga luteola</name>
    <dbReference type="NCBI Taxonomy" id="1774748"/>
    <lineage>
        <taxon>Bacteria</taxon>
        <taxon>Bacillati</taxon>
        <taxon>Actinomycetota</taxon>
        <taxon>Actinomycetes</taxon>
        <taxon>Micrococcales</taxon>
        <taxon>Brevibacteriaceae</taxon>
        <taxon>Sediminivirga</taxon>
    </lineage>
</organism>